<keyword evidence="2" id="KW-1185">Reference proteome</keyword>
<dbReference type="WBParaSite" id="HCON_00024830-00001">
    <property type="protein sequence ID" value="HCON_00024830-00001"/>
    <property type="gene ID" value="HCON_00024830"/>
</dbReference>
<dbReference type="AlphaFoldDB" id="A0A7I4XXH2"/>
<sequence>MVKRKGTVAASGEPPSKKRKKNVQKTEEVPPDMLATKPESLRKALKSGIFPREHVGSRFCDSRVYIPTVNDFTADAEQGSMLDEVSLLPLEDLTSLMCGNTVYSLIKNTAIGADLTKCCAELQEKHACLDLRAIANTSSVRGRSLRLLCHEGCSEEFLTPSALSTFIEAMLLSVMGDSSWKLNVDEFSSRLSVRLVTAQPGTQLFDSTFYTYKIYQLDDISGKDLADIREQGKLTQREVNVLLECLLANILRFFVLYCVHGLRDQVVTKLSKAGEIMFQLKYPSEDYTAPTVIESDNTLNECIPLDDDYIPSLKDLEGNQLDDCSSLSYQVEHLPASQIVKLILGEEFYYPIQRSCPAFLAHLEEYASFLKKTQSIFQQRRRSAYFENLRRKKSEVLWMNEVDRVIFSIFTTIQDWSTKVTCLRRIIRINMRKLRPSDTEQKLWQPQDCNHKPSNIYYPLKRFPKLRQPFQKVLWKRISRRFNHFFLVYTFHLFRETIRVCEKNGDLQFCLNRPKKQPKQRKKRAKRKKPNVVDAPGTPVLEPSSGPPTAVMSSPAPGEDDWESKFYERVRMDPNVPSYFKTTFGILVANNRDLRDEKAFLQSHLNHS</sequence>
<evidence type="ECO:0000256" key="1">
    <source>
        <dbReference type="SAM" id="MobiDB-lite"/>
    </source>
</evidence>
<evidence type="ECO:0000313" key="2">
    <source>
        <dbReference type="Proteomes" id="UP000025227"/>
    </source>
</evidence>
<proteinExistence type="predicted"/>
<protein>
    <submittedName>
        <fullName evidence="3">Mab-21 domain-containing protein</fullName>
    </submittedName>
</protein>
<dbReference type="OrthoDB" id="5874887at2759"/>
<evidence type="ECO:0000313" key="3">
    <source>
        <dbReference type="WBParaSite" id="HCON_00024830-00001"/>
    </source>
</evidence>
<name>A0A7I4XXH2_HAECO</name>
<organism evidence="2 3">
    <name type="scientific">Haemonchus contortus</name>
    <name type="common">Barber pole worm</name>
    <dbReference type="NCBI Taxonomy" id="6289"/>
    <lineage>
        <taxon>Eukaryota</taxon>
        <taxon>Metazoa</taxon>
        <taxon>Ecdysozoa</taxon>
        <taxon>Nematoda</taxon>
        <taxon>Chromadorea</taxon>
        <taxon>Rhabditida</taxon>
        <taxon>Rhabditina</taxon>
        <taxon>Rhabditomorpha</taxon>
        <taxon>Strongyloidea</taxon>
        <taxon>Trichostrongylidae</taxon>
        <taxon>Haemonchus</taxon>
    </lineage>
</organism>
<feature type="region of interest" description="Disordered" evidence="1">
    <location>
        <begin position="513"/>
        <end position="560"/>
    </location>
</feature>
<accession>A0A7I4XXH2</accession>
<dbReference type="Proteomes" id="UP000025227">
    <property type="component" value="Unplaced"/>
</dbReference>
<reference evidence="3" key="1">
    <citation type="submission" date="2020-12" db="UniProtKB">
        <authorList>
            <consortium name="WormBaseParasite"/>
        </authorList>
    </citation>
    <scope>IDENTIFICATION</scope>
    <source>
        <strain evidence="3">MHco3</strain>
    </source>
</reference>
<feature type="compositionally biased region" description="Basic residues" evidence="1">
    <location>
        <begin position="513"/>
        <end position="530"/>
    </location>
</feature>
<feature type="region of interest" description="Disordered" evidence="1">
    <location>
        <begin position="1"/>
        <end position="34"/>
    </location>
</feature>